<keyword evidence="3" id="KW-1185">Reference proteome</keyword>
<dbReference type="AlphaFoldDB" id="A0A165ZIU5"/>
<sequence>MLHSHQATPYLRTLELYRRIRLRKPSFSIEAFSKVICDLYTIPYRRYYRLVLASTFEMYLAILRLVNTRVKQALGHDTPDWRVLNACPPCTYKLDGEPPRIFNHTMAFDGNNSMKRLYKLGDRRVQDMHPFTESDYLLSPEYVDQYKDEVKSRRGLAMPDDDSDEDVDGEYTAQDPNTCPECTTKFRAAAADYKKTTWGIFEEMGWFVSACRHSLILWFCDMLRSGELAKYPLAHVAKALDVLEDRLLVGSDIGCSLVKTITSSSLGVRFMEKDCKCCVNAFHGYTHNWACQKINHPNVIKGLGLEDLETLERIFSASNTVASLTRYGTAYNRCVYIDLFLQQWDEEKYLNLGTLNIIKADSLALEETMKLLGLTEEQLENYHEEEAEYFQSLRQEPEWDVHAVVYVELLQELRNLESQYQTCTSVFLNCTPTDYQYSGDMSSSNSQSTYSQDLSQTRRLQTATRVARKRQDEVLSEVVSLEVQMGIDRRWSPADTSYMDTVKYISLRKFHRALDHLQKLVIQRLFELHKLNLAGAVSGYRMRTHIAKSINTRCKAIENAVKTYNKLALEVDPPRPPLDWTKASHYNFLEDFELFKDTIHRAREAIENCNVEVRRLHTHIFDENTDLRDTVAYLRAQNDPIAGAVVDFSTHQRRVNAQLLYRIYQLYELNGFTGLDEVGRGDDSGDDEELDGDESEEMCHQYGGLINYISDMPLLN</sequence>
<evidence type="ECO:0000313" key="3">
    <source>
        <dbReference type="Proteomes" id="UP000076532"/>
    </source>
</evidence>
<protein>
    <recommendedName>
        <fullName evidence="4">CxC1-like cysteine cluster associated with KDZ transposases domain-containing protein</fullName>
    </recommendedName>
</protein>
<dbReference type="PANTHER" id="PTHR33096">
    <property type="entry name" value="CXC2 DOMAIN-CONTAINING PROTEIN"/>
    <property type="match status" value="1"/>
</dbReference>
<evidence type="ECO:0008006" key="4">
    <source>
        <dbReference type="Google" id="ProtNLM"/>
    </source>
</evidence>
<evidence type="ECO:0000313" key="2">
    <source>
        <dbReference type="EMBL" id="KZP10638.1"/>
    </source>
</evidence>
<accession>A0A165ZIU5</accession>
<dbReference type="InterPro" id="IPR040521">
    <property type="entry name" value="KDZ"/>
</dbReference>
<evidence type="ECO:0000256" key="1">
    <source>
        <dbReference type="SAM" id="MobiDB-lite"/>
    </source>
</evidence>
<dbReference type="Pfam" id="PF18758">
    <property type="entry name" value="KDZ"/>
    <property type="match status" value="1"/>
</dbReference>
<name>A0A165ZIU5_9AGAM</name>
<dbReference type="Proteomes" id="UP000076532">
    <property type="component" value="Unassembled WGS sequence"/>
</dbReference>
<dbReference type="PANTHER" id="PTHR33096:SF1">
    <property type="entry name" value="CXC1-LIKE CYSTEINE CLUSTER ASSOCIATED WITH KDZ TRANSPOSASES DOMAIN-CONTAINING PROTEIN"/>
    <property type="match status" value="1"/>
</dbReference>
<organism evidence="2 3">
    <name type="scientific">Athelia psychrophila</name>
    <dbReference type="NCBI Taxonomy" id="1759441"/>
    <lineage>
        <taxon>Eukaryota</taxon>
        <taxon>Fungi</taxon>
        <taxon>Dikarya</taxon>
        <taxon>Basidiomycota</taxon>
        <taxon>Agaricomycotina</taxon>
        <taxon>Agaricomycetes</taxon>
        <taxon>Agaricomycetidae</taxon>
        <taxon>Atheliales</taxon>
        <taxon>Atheliaceae</taxon>
        <taxon>Athelia</taxon>
    </lineage>
</organism>
<reference evidence="2 3" key="1">
    <citation type="journal article" date="2016" name="Mol. Biol. Evol.">
        <title>Comparative Genomics of Early-Diverging Mushroom-Forming Fungi Provides Insights into the Origins of Lignocellulose Decay Capabilities.</title>
        <authorList>
            <person name="Nagy L.G."/>
            <person name="Riley R."/>
            <person name="Tritt A."/>
            <person name="Adam C."/>
            <person name="Daum C."/>
            <person name="Floudas D."/>
            <person name="Sun H."/>
            <person name="Yadav J.S."/>
            <person name="Pangilinan J."/>
            <person name="Larsson K.H."/>
            <person name="Matsuura K."/>
            <person name="Barry K."/>
            <person name="Labutti K."/>
            <person name="Kuo R."/>
            <person name="Ohm R.A."/>
            <person name="Bhattacharya S.S."/>
            <person name="Shirouzu T."/>
            <person name="Yoshinaga Y."/>
            <person name="Martin F.M."/>
            <person name="Grigoriev I.V."/>
            <person name="Hibbett D.S."/>
        </authorList>
    </citation>
    <scope>NUCLEOTIDE SEQUENCE [LARGE SCALE GENOMIC DNA]</scope>
    <source>
        <strain evidence="2 3">CBS 109695</strain>
    </source>
</reference>
<dbReference type="OrthoDB" id="2505969at2759"/>
<feature type="compositionally biased region" description="Acidic residues" evidence="1">
    <location>
        <begin position="159"/>
        <end position="169"/>
    </location>
</feature>
<feature type="region of interest" description="Disordered" evidence="1">
    <location>
        <begin position="154"/>
        <end position="174"/>
    </location>
</feature>
<proteinExistence type="predicted"/>
<gene>
    <name evidence="2" type="ORF">FIBSPDRAFT_913788</name>
</gene>
<dbReference type="EMBL" id="KV417676">
    <property type="protein sequence ID" value="KZP10638.1"/>
    <property type="molecule type" value="Genomic_DNA"/>
</dbReference>